<dbReference type="EMBL" id="ML977500">
    <property type="protein sequence ID" value="KAF2132513.1"/>
    <property type="molecule type" value="Genomic_DNA"/>
</dbReference>
<evidence type="ECO:0000256" key="1">
    <source>
        <dbReference type="SAM" id="Phobius"/>
    </source>
</evidence>
<organism evidence="2 3">
    <name type="scientific">Dothidotthia symphoricarpi CBS 119687</name>
    <dbReference type="NCBI Taxonomy" id="1392245"/>
    <lineage>
        <taxon>Eukaryota</taxon>
        <taxon>Fungi</taxon>
        <taxon>Dikarya</taxon>
        <taxon>Ascomycota</taxon>
        <taxon>Pezizomycotina</taxon>
        <taxon>Dothideomycetes</taxon>
        <taxon>Pleosporomycetidae</taxon>
        <taxon>Pleosporales</taxon>
        <taxon>Dothidotthiaceae</taxon>
        <taxon>Dothidotthia</taxon>
    </lineage>
</organism>
<dbReference type="RefSeq" id="XP_033526900.1">
    <property type="nucleotide sequence ID" value="XM_033662286.1"/>
</dbReference>
<dbReference type="GeneID" id="54402718"/>
<keyword evidence="1" id="KW-0812">Transmembrane</keyword>
<feature type="transmembrane region" description="Helical" evidence="1">
    <location>
        <begin position="107"/>
        <end position="126"/>
    </location>
</feature>
<keyword evidence="3" id="KW-1185">Reference proteome</keyword>
<evidence type="ECO:0000313" key="2">
    <source>
        <dbReference type="EMBL" id="KAF2132513.1"/>
    </source>
</evidence>
<sequence>MRSHTFETLVVTTQMVYTSCILYVSTEYEGSDVGIFTCRTGNDPSAPPPTRIQFPTNSRNSERLPTPTSLAATLTNNPGCFYKSWGTHGFLLVYPLPHIDNIDVGSFIFYAATHLSFLGVLLLMCFSGTSEQLVGE</sequence>
<accession>A0A6A6AMV8</accession>
<dbReference type="AlphaFoldDB" id="A0A6A6AMV8"/>
<proteinExistence type="predicted"/>
<gene>
    <name evidence="2" type="ORF">P153DRAFT_166104</name>
</gene>
<keyword evidence="1" id="KW-0472">Membrane</keyword>
<reference evidence="2" key="1">
    <citation type="journal article" date="2020" name="Stud. Mycol.">
        <title>101 Dothideomycetes genomes: a test case for predicting lifestyles and emergence of pathogens.</title>
        <authorList>
            <person name="Haridas S."/>
            <person name="Albert R."/>
            <person name="Binder M."/>
            <person name="Bloem J."/>
            <person name="Labutti K."/>
            <person name="Salamov A."/>
            <person name="Andreopoulos B."/>
            <person name="Baker S."/>
            <person name="Barry K."/>
            <person name="Bills G."/>
            <person name="Bluhm B."/>
            <person name="Cannon C."/>
            <person name="Castanera R."/>
            <person name="Culley D."/>
            <person name="Daum C."/>
            <person name="Ezra D."/>
            <person name="Gonzalez J."/>
            <person name="Henrissat B."/>
            <person name="Kuo A."/>
            <person name="Liang C."/>
            <person name="Lipzen A."/>
            <person name="Lutzoni F."/>
            <person name="Magnuson J."/>
            <person name="Mondo S."/>
            <person name="Nolan M."/>
            <person name="Ohm R."/>
            <person name="Pangilinan J."/>
            <person name="Park H.-J."/>
            <person name="Ramirez L."/>
            <person name="Alfaro M."/>
            <person name="Sun H."/>
            <person name="Tritt A."/>
            <person name="Yoshinaga Y."/>
            <person name="Zwiers L.-H."/>
            <person name="Turgeon B."/>
            <person name="Goodwin S."/>
            <person name="Spatafora J."/>
            <person name="Crous P."/>
            <person name="Grigoriev I."/>
        </authorList>
    </citation>
    <scope>NUCLEOTIDE SEQUENCE</scope>
    <source>
        <strain evidence="2">CBS 119687</strain>
    </source>
</reference>
<evidence type="ECO:0000313" key="3">
    <source>
        <dbReference type="Proteomes" id="UP000799771"/>
    </source>
</evidence>
<dbReference type="Proteomes" id="UP000799771">
    <property type="component" value="Unassembled WGS sequence"/>
</dbReference>
<keyword evidence="1" id="KW-1133">Transmembrane helix</keyword>
<name>A0A6A6AMV8_9PLEO</name>
<protein>
    <submittedName>
        <fullName evidence="2">Uncharacterized protein</fullName>
    </submittedName>
</protein>